<dbReference type="Proteomes" id="UP001150581">
    <property type="component" value="Unassembled WGS sequence"/>
</dbReference>
<evidence type="ECO:0000313" key="2">
    <source>
        <dbReference type="Proteomes" id="UP001150581"/>
    </source>
</evidence>
<name>A0ACC1HZV6_9FUNG</name>
<protein>
    <submittedName>
        <fullName evidence="1">Uncharacterized protein</fullName>
    </submittedName>
</protein>
<reference evidence="1" key="1">
    <citation type="submission" date="2022-07" db="EMBL/GenBank/DDBJ databases">
        <title>Phylogenomic reconstructions and comparative analyses of Kickxellomycotina fungi.</title>
        <authorList>
            <person name="Reynolds N.K."/>
            <person name="Stajich J.E."/>
            <person name="Barry K."/>
            <person name="Grigoriev I.V."/>
            <person name="Crous P."/>
            <person name="Smith M.E."/>
        </authorList>
    </citation>
    <scope>NUCLEOTIDE SEQUENCE</scope>
    <source>
        <strain evidence="1">Benny 63K</strain>
    </source>
</reference>
<accession>A0ACC1HZV6</accession>
<dbReference type="EMBL" id="JANBPG010003289">
    <property type="protein sequence ID" value="KAJ1882041.1"/>
    <property type="molecule type" value="Genomic_DNA"/>
</dbReference>
<organism evidence="1 2">
    <name type="scientific">Kickxella alabastrina</name>
    <dbReference type="NCBI Taxonomy" id="61397"/>
    <lineage>
        <taxon>Eukaryota</taxon>
        <taxon>Fungi</taxon>
        <taxon>Fungi incertae sedis</taxon>
        <taxon>Zoopagomycota</taxon>
        <taxon>Kickxellomycotina</taxon>
        <taxon>Kickxellomycetes</taxon>
        <taxon>Kickxellales</taxon>
        <taxon>Kickxellaceae</taxon>
        <taxon>Kickxella</taxon>
    </lineage>
</organism>
<keyword evidence="2" id="KW-1185">Reference proteome</keyword>
<comment type="caution">
    <text evidence="1">The sequence shown here is derived from an EMBL/GenBank/DDBJ whole genome shotgun (WGS) entry which is preliminary data.</text>
</comment>
<evidence type="ECO:0000313" key="1">
    <source>
        <dbReference type="EMBL" id="KAJ1882041.1"/>
    </source>
</evidence>
<proteinExistence type="predicted"/>
<feature type="non-terminal residue" evidence="1">
    <location>
        <position position="1"/>
    </location>
</feature>
<gene>
    <name evidence="1" type="ORF">LPJ66_011215</name>
</gene>
<sequence>VIKAGRPVWFGCDVGKFHSRDKGMMDTELHDYNVAFNFGFNMDKAERLQYGESLMTHAMVLTGVHIEDDKTVRWRIENSWGEDYGNKGYLIMTDRWFDEFVYQIVLEKRDIPDHVLDVLKQDAVVLPPWDPMGALAQ</sequence>